<feature type="domain" description="MucBP" evidence="4">
    <location>
        <begin position="427"/>
        <end position="489"/>
    </location>
</feature>
<proteinExistence type="predicted"/>
<feature type="domain" description="MucBP" evidence="4">
    <location>
        <begin position="1039"/>
        <end position="1101"/>
    </location>
</feature>
<evidence type="ECO:0000313" key="6">
    <source>
        <dbReference type="Proteomes" id="UP001183682"/>
    </source>
</evidence>
<evidence type="ECO:0000256" key="1">
    <source>
        <dbReference type="ARBA" id="ARBA00022737"/>
    </source>
</evidence>
<keyword evidence="1" id="KW-0677">Repeat</keyword>
<feature type="domain" description="MucBP" evidence="4">
    <location>
        <begin position="835"/>
        <end position="897"/>
    </location>
</feature>
<keyword evidence="3" id="KW-1133">Transmembrane helix</keyword>
<comment type="caution">
    <text evidence="5">The sequence shown here is derived from an EMBL/GenBank/DDBJ whole genome shotgun (WGS) entry which is preliminary data.</text>
</comment>
<name>A0AAE4HQN3_ENTGA</name>
<accession>A0AAE4HQN3</accession>
<evidence type="ECO:0000259" key="4">
    <source>
        <dbReference type="Pfam" id="PF06458"/>
    </source>
</evidence>
<feature type="compositionally biased region" description="Polar residues" evidence="2">
    <location>
        <begin position="110"/>
        <end position="125"/>
    </location>
</feature>
<dbReference type="SUPFAM" id="SSF52058">
    <property type="entry name" value="L domain-like"/>
    <property type="match status" value="1"/>
</dbReference>
<dbReference type="Proteomes" id="UP001183682">
    <property type="component" value="Unassembled WGS sequence"/>
</dbReference>
<dbReference type="InterPro" id="IPR005046">
    <property type="entry name" value="DUF285"/>
</dbReference>
<dbReference type="InterPro" id="IPR032675">
    <property type="entry name" value="LRR_dom_sf"/>
</dbReference>
<dbReference type="Gene3D" id="3.10.20.320">
    <property type="entry name" value="Putative peptidoglycan bound protein (lpxtg motif)"/>
    <property type="match status" value="13"/>
</dbReference>
<feature type="domain" description="MucBP" evidence="4">
    <location>
        <begin position="563"/>
        <end position="624"/>
    </location>
</feature>
<feature type="domain" description="MucBP" evidence="4">
    <location>
        <begin position="1243"/>
        <end position="1304"/>
    </location>
</feature>
<dbReference type="InterPro" id="IPR009459">
    <property type="entry name" value="MucBP_dom"/>
</dbReference>
<evidence type="ECO:0000256" key="2">
    <source>
        <dbReference type="SAM" id="MobiDB-lite"/>
    </source>
</evidence>
<organism evidence="5 6">
    <name type="scientific">Enterococcus gallinarum</name>
    <dbReference type="NCBI Taxonomy" id="1353"/>
    <lineage>
        <taxon>Bacteria</taxon>
        <taxon>Bacillati</taxon>
        <taxon>Bacillota</taxon>
        <taxon>Bacilli</taxon>
        <taxon>Lactobacillales</taxon>
        <taxon>Enterococcaceae</taxon>
        <taxon>Enterococcus</taxon>
    </lineage>
</organism>
<feature type="compositionally biased region" description="Low complexity" evidence="2">
    <location>
        <begin position="89"/>
        <end position="98"/>
    </location>
</feature>
<dbReference type="EMBL" id="JARPZN010000003">
    <property type="protein sequence ID" value="MDT2689835.1"/>
    <property type="molecule type" value="Genomic_DNA"/>
</dbReference>
<gene>
    <name evidence="5" type="ORF">P7E30_06425</name>
</gene>
<reference evidence="5" key="1">
    <citation type="submission" date="2023-03" db="EMBL/GenBank/DDBJ databases">
        <authorList>
            <person name="Shen W."/>
            <person name="Cai J."/>
        </authorList>
    </citation>
    <scope>NUCLEOTIDE SEQUENCE</scope>
    <source>
        <strain evidence="5">K69-2</strain>
    </source>
</reference>
<sequence length="1357" mass="148787">MGKCSRILLLGGLLLNQAPWTMVVSADSVTEDTVSIQDTVESTIAVEQEETLMSRDSKDEHIHSTKDNDGRNTEPSELSQSDSSEPVELNESTSSSSENEVRSQNETDAIENQTTEDPTENMASGTYGTSDWYITYDGVLHIGSGTFRSTSEINPWSRYRVKKIVFEGNVIAGEDSSYLFGNSGGTWADLTEIEGLDKLDTSRVTNMSGMFNNTRGLTKLDVSNFDTSNVTNMYAMFNGLFDLTSLDVSNFDTRNVTNMSLMFANVINIDKFDLSNFDTRNVTDMSLMFANLRRSDLDTFSMDLSNFDTSQVTNMDRMFQGLNRVSSLDISSFDTSKVTNMSSMFSGMQSLKIIRLGQSFSFHTNAMLPSPISSEIYTGKWVNVGTGSIDFPNGLNIWSASELMANYNGETDSDTYVWQPNLIDAAPVTVKYQNSEGEQLSEPTVLSGKVGMTYESNPKEITGWNVVKIPDNAVGVFTEEAQEVVYVYERSDAAPVTVRYKDTDGNELSDPTILNGKVGLPYTSEAKEISGWYVVETPANASGIFSEEAQEVVYIYERSDAAPVTVKYQDSEGNQLSEPTVLSGKVGLPYASEAKEIPGWYVVETPANASGIFSEEAQEVVYIYDRSDAAPVTVRYKDTDGNELSDPTILSGKVGLPYASEAKEIPGWYVVETPDNASGLFGEEAQEVVYVYDRSDAAPVTVRYEDTDGNELSDPTILNGKVGLPYASEAKEISGWYVVETPDNASGIFNEEAQEVVYIYDRSDAAPVTVKYKDTDGNELSDPTILSGKVGLPYDSEAKEIPGWYVVETPDNASGLFGEEAQEVVYVYDRSDAAPVTVKYQDSEGNQLAEPTVLSGKVGLPYESEAKEISGWYVVETPANAYGIFSEEVQEVVYIYERSDAAPVTVRYQDSEGNQLTESTVLSGKVGLPYASEAKEIPGWYVVETPDNAYGIFSEEAQEVVYIYERSEAAPVTVKYQDSEGNQLAEPTVLSGKVGLPYESEAKEIPGWYVVETPANASGIFSEEAQEVVYVYERSEAAPVTVRYQDSEGNQLAEPTVLSGKVGLPYASEAKEIPGWYVVETPANASGIFSEEAQEVVYIYERSDAAPVTVKYQDSEGNQLSEPTVLSGKVGLPYASEAKEIPGWYVVETPANASGIFSEEAQEVVYVYERSEAAPVTVRYQDSERNQLAEPTVLSGKVGLPYASEAKEISGWYVVETPDNASGIFSEAAQEVVYIYERSDAAPVTVKYQDSEGNQLAEPTVLSGKVGLPYTSEAKEIPGWYVVETPDNASGIFSEEAQEVVYVYSVLHKNNEKENDSRGTLPATGEETLGQSMLVILGTLLILLSYRISKRKKNLSN</sequence>
<feature type="compositionally biased region" description="Polar residues" evidence="2">
    <location>
        <begin position="75"/>
        <end position="84"/>
    </location>
</feature>
<evidence type="ECO:0000313" key="5">
    <source>
        <dbReference type="EMBL" id="MDT2689835.1"/>
    </source>
</evidence>
<feature type="region of interest" description="Disordered" evidence="2">
    <location>
        <begin position="48"/>
        <end position="125"/>
    </location>
</feature>
<keyword evidence="3" id="KW-0812">Transmembrane</keyword>
<feature type="domain" description="MucBP" evidence="4">
    <location>
        <begin position="1175"/>
        <end position="1237"/>
    </location>
</feature>
<keyword evidence="3" id="KW-0472">Membrane</keyword>
<feature type="domain" description="MucBP" evidence="4">
    <location>
        <begin position="631"/>
        <end position="692"/>
    </location>
</feature>
<dbReference type="Pfam" id="PF03382">
    <property type="entry name" value="DUF285"/>
    <property type="match status" value="1"/>
</dbReference>
<dbReference type="Pfam" id="PF06458">
    <property type="entry name" value="MucBP"/>
    <property type="match status" value="13"/>
</dbReference>
<dbReference type="Gene3D" id="3.80.10.10">
    <property type="entry name" value="Ribonuclease Inhibitor"/>
    <property type="match status" value="1"/>
</dbReference>
<feature type="domain" description="MucBP" evidence="4">
    <location>
        <begin position="903"/>
        <end position="965"/>
    </location>
</feature>
<feature type="domain" description="MucBP" evidence="4">
    <location>
        <begin position="699"/>
        <end position="760"/>
    </location>
</feature>
<feature type="domain" description="MucBP" evidence="4">
    <location>
        <begin position="767"/>
        <end position="828"/>
    </location>
</feature>
<feature type="domain" description="MucBP" evidence="4">
    <location>
        <begin position="495"/>
        <end position="557"/>
    </location>
</feature>
<dbReference type="NCBIfam" id="TIGR02167">
    <property type="entry name" value="Liste_lipo_26"/>
    <property type="match status" value="5"/>
</dbReference>
<protein>
    <submittedName>
        <fullName evidence="5">MucBP domain-containing protein</fullName>
    </submittedName>
</protein>
<feature type="domain" description="MucBP" evidence="4">
    <location>
        <begin position="1107"/>
        <end position="1169"/>
    </location>
</feature>
<evidence type="ECO:0000256" key="3">
    <source>
        <dbReference type="SAM" id="Phobius"/>
    </source>
</evidence>
<dbReference type="InterPro" id="IPR011889">
    <property type="entry name" value="Liste_lipo_26"/>
</dbReference>
<feature type="domain" description="MucBP" evidence="4">
    <location>
        <begin position="971"/>
        <end position="1033"/>
    </location>
</feature>
<feature type="compositionally biased region" description="Basic and acidic residues" evidence="2">
    <location>
        <begin position="52"/>
        <end position="74"/>
    </location>
</feature>
<feature type="transmembrane region" description="Helical" evidence="3">
    <location>
        <begin position="1328"/>
        <end position="1346"/>
    </location>
</feature>